<gene>
    <name evidence="2" type="ORF">ENS19_05865</name>
</gene>
<protein>
    <submittedName>
        <fullName evidence="2">Carboxymuconolactone decarboxylase family protein</fullName>
    </submittedName>
</protein>
<comment type="caution">
    <text evidence="2">The sequence shown here is derived from an EMBL/GenBank/DDBJ whole genome shotgun (WGS) entry which is preliminary data.</text>
</comment>
<dbReference type="Pfam" id="PF02627">
    <property type="entry name" value="CMD"/>
    <property type="match status" value="1"/>
</dbReference>
<accession>A0A7C3J2C6</accession>
<evidence type="ECO:0000259" key="1">
    <source>
        <dbReference type="Pfam" id="PF02627"/>
    </source>
</evidence>
<dbReference type="GO" id="GO:0051920">
    <property type="term" value="F:peroxiredoxin activity"/>
    <property type="evidence" value="ECO:0007669"/>
    <property type="project" value="InterPro"/>
</dbReference>
<proteinExistence type="predicted"/>
<dbReference type="AlphaFoldDB" id="A0A7C3J2C6"/>
<sequence>MLFSKIDPKLLDGVMGASDLAFCEGRIPLKYKLLMAMALDAAHGASKGVRSLAEQAMRAGASKEEVAEALRVAFYISGCGSVYTAAEGLREIFQ</sequence>
<feature type="domain" description="Carboxymuconolactone decarboxylase-like" evidence="1">
    <location>
        <begin position="8"/>
        <end position="87"/>
    </location>
</feature>
<organism evidence="2">
    <name type="scientific">Candidatus Methanomethylicus mesodigestus</name>
    <dbReference type="NCBI Taxonomy" id="1867258"/>
    <lineage>
        <taxon>Archaea</taxon>
        <taxon>Thermoproteota</taxon>
        <taxon>Methanosuratincolia</taxon>
        <taxon>Candidatus Methanomethylicales</taxon>
        <taxon>Candidatus Methanomethylicaceae</taxon>
        <taxon>Candidatus Methanomethylicus</taxon>
    </lineage>
</organism>
<dbReference type="SUPFAM" id="SSF69118">
    <property type="entry name" value="AhpD-like"/>
    <property type="match status" value="1"/>
</dbReference>
<evidence type="ECO:0000313" key="2">
    <source>
        <dbReference type="EMBL" id="HFK20795.1"/>
    </source>
</evidence>
<dbReference type="InterPro" id="IPR003779">
    <property type="entry name" value="CMD-like"/>
</dbReference>
<dbReference type="PANTHER" id="PTHR33930:SF2">
    <property type="entry name" value="BLR3452 PROTEIN"/>
    <property type="match status" value="1"/>
</dbReference>
<dbReference type="PANTHER" id="PTHR33930">
    <property type="entry name" value="ALKYL HYDROPEROXIDE REDUCTASE AHPD"/>
    <property type="match status" value="1"/>
</dbReference>
<dbReference type="InterPro" id="IPR029032">
    <property type="entry name" value="AhpD-like"/>
</dbReference>
<reference evidence="2" key="1">
    <citation type="journal article" date="2020" name="mSystems">
        <title>Genome- and Community-Level Interaction Insights into Carbon Utilization and Element Cycling Functions of Hydrothermarchaeota in Hydrothermal Sediment.</title>
        <authorList>
            <person name="Zhou Z."/>
            <person name="Liu Y."/>
            <person name="Xu W."/>
            <person name="Pan J."/>
            <person name="Luo Z.H."/>
            <person name="Li M."/>
        </authorList>
    </citation>
    <scope>NUCLEOTIDE SEQUENCE [LARGE SCALE GENOMIC DNA]</scope>
    <source>
        <strain evidence="2">SpSt-468</strain>
    </source>
</reference>
<name>A0A7C3J2C6_9CREN</name>
<dbReference type="Gene3D" id="1.20.1290.10">
    <property type="entry name" value="AhpD-like"/>
    <property type="match status" value="1"/>
</dbReference>
<dbReference type="EMBL" id="DSTX01000011">
    <property type="protein sequence ID" value="HFK20795.1"/>
    <property type="molecule type" value="Genomic_DNA"/>
</dbReference>